<name>A0A409YBH0_9AGAR</name>
<keyword evidence="2" id="KW-0646">Protease inhibitor</keyword>
<sequence length="157" mass="16876">MSIRPGIYNVRFVPPGSGAEELIGGMYATAGELGQPIRGVAQGAVPVVNQNWIVEPDINNTFIIRSMIHNQAGWGLVNDDVPEIFEPVLLKVSDAKWRIEKVQSASGETYSISPVATTTEVGASMYVGLQDQSLFLVPGPVIPEVPVPSWTFTPIDG</sequence>
<dbReference type="InterPro" id="IPR019508">
    <property type="entry name" value="Prot_inh_I48_clitocypin"/>
</dbReference>
<evidence type="ECO:0000256" key="1">
    <source>
        <dbReference type="ARBA" id="ARBA00011738"/>
    </source>
</evidence>
<evidence type="ECO:0000256" key="5">
    <source>
        <dbReference type="ARBA" id="ARBA00025775"/>
    </source>
</evidence>
<proteinExistence type="inferred from homology"/>
<evidence type="ECO:0000256" key="2">
    <source>
        <dbReference type="ARBA" id="ARBA00022690"/>
    </source>
</evidence>
<evidence type="ECO:0000313" key="7">
    <source>
        <dbReference type="Proteomes" id="UP000284842"/>
    </source>
</evidence>
<evidence type="ECO:0000313" key="6">
    <source>
        <dbReference type="EMBL" id="PPR00356.1"/>
    </source>
</evidence>
<dbReference type="InParanoid" id="A0A409YBH0"/>
<dbReference type="Proteomes" id="UP000284842">
    <property type="component" value="Unassembled WGS sequence"/>
</dbReference>
<dbReference type="Gene3D" id="2.80.10.50">
    <property type="match status" value="1"/>
</dbReference>
<comment type="function">
    <text evidence="4">Binds and inhibits cysteine proteinases. Inhibits most strongly papain and cathepsin L, more weakly bromelain and cathepsin B while it is completely ineffective against cathepsin H.</text>
</comment>
<organism evidence="6 7">
    <name type="scientific">Panaeolus cyanescens</name>
    <dbReference type="NCBI Taxonomy" id="181874"/>
    <lineage>
        <taxon>Eukaryota</taxon>
        <taxon>Fungi</taxon>
        <taxon>Dikarya</taxon>
        <taxon>Basidiomycota</taxon>
        <taxon>Agaricomycotina</taxon>
        <taxon>Agaricomycetes</taxon>
        <taxon>Agaricomycetidae</taxon>
        <taxon>Agaricales</taxon>
        <taxon>Agaricineae</taxon>
        <taxon>Galeropsidaceae</taxon>
        <taxon>Panaeolus</taxon>
    </lineage>
</organism>
<reference evidence="6 7" key="1">
    <citation type="journal article" date="2018" name="Evol. Lett.">
        <title>Horizontal gene cluster transfer increased hallucinogenic mushroom diversity.</title>
        <authorList>
            <person name="Reynolds H.T."/>
            <person name="Vijayakumar V."/>
            <person name="Gluck-Thaler E."/>
            <person name="Korotkin H.B."/>
            <person name="Matheny P.B."/>
            <person name="Slot J.C."/>
        </authorList>
    </citation>
    <scope>NUCLEOTIDE SEQUENCE [LARGE SCALE GENOMIC DNA]</scope>
    <source>
        <strain evidence="6 7">2629</strain>
    </source>
</reference>
<comment type="similarity">
    <text evidence="5">Belongs to the protease inhibitor I48 family.</text>
</comment>
<dbReference type="EMBL" id="NHTK01001315">
    <property type="protein sequence ID" value="PPR00356.1"/>
    <property type="molecule type" value="Genomic_DNA"/>
</dbReference>
<dbReference type="GO" id="GO:0004869">
    <property type="term" value="F:cysteine-type endopeptidase inhibitor activity"/>
    <property type="evidence" value="ECO:0007669"/>
    <property type="project" value="UniProtKB-KW"/>
</dbReference>
<keyword evidence="3" id="KW-0789">Thiol protease inhibitor</keyword>
<comment type="caution">
    <text evidence="6">The sequence shown here is derived from an EMBL/GenBank/DDBJ whole genome shotgun (WGS) entry which is preliminary data.</text>
</comment>
<evidence type="ECO:0000256" key="3">
    <source>
        <dbReference type="ARBA" id="ARBA00022704"/>
    </source>
</evidence>
<comment type="subunit">
    <text evidence="1">Homodimer.</text>
</comment>
<protein>
    <submittedName>
        <fullName evidence="6">Uncharacterized protein</fullName>
    </submittedName>
</protein>
<evidence type="ECO:0000256" key="4">
    <source>
        <dbReference type="ARBA" id="ARBA00024855"/>
    </source>
</evidence>
<accession>A0A409YBH0</accession>
<dbReference type="AlphaFoldDB" id="A0A409YBH0"/>
<keyword evidence="7" id="KW-1185">Reference proteome</keyword>
<dbReference type="OrthoDB" id="2905687at2759"/>
<dbReference type="Pfam" id="PF10467">
    <property type="entry name" value="Inhibitor_I48"/>
    <property type="match status" value="1"/>
</dbReference>
<gene>
    <name evidence="6" type="ORF">CVT24_004392</name>
</gene>